<feature type="chain" id="PRO_5045161248" description="Peptidase C39-like domain-containing protein" evidence="1">
    <location>
        <begin position="34"/>
        <end position="223"/>
    </location>
</feature>
<evidence type="ECO:0000313" key="3">
    <source>
        <dbReference type="EMBL" id="BCZ23901.1"/>
    </source>
</evidence>
<reference evidence="3 4" key="1">
    <citation type="submission" date="2021-07" db="EMBL/GenBank/DDBJ databases">
        <title>Complete genome sequence of nontuberculous Mycobacterium sp. TY59.</title>
        <authorList>
            <person name="Fukushima K."/>
        </authorList>
    </citation>
    <scope>NUCLEOTIDE SEQUENCE [LARGE SCALE GENOMIC DNA]</scope>
    <source>
        <strain evidence="3 4">TY59</strain>
    </source>
</reference>
<name>A0ABN6IKX5_9MYCO</name>
<dbReference type="Gene3D" id="3.90.70.10">
    <property type="entry name" value="Cysteine proteinases"/>
    <property type="match status" value="1"/>
</dbReference>
<feature type="signal peptide" evidence="1">
    <location>
        <begin position="1"/>
        <end position="33"/>
    </location>
</feature>
<feature type="domain" description="Peptidase C39-like" evidence="2">
    <location>
        <begin position="62"/>
        <end position="193"/>
    </location>
</feature>
<dbReference type="Pfam" id="PF13529">
    <property type="entry name" value="Peptidase_C39_2"/>
    <property type="match status" value="1"/>
</dbReference>
<dbReference type="RefSeq" id="WP_221042476.1">
    <property type="nucleotide sequence ID" value="NZ_AP024828.1"/>
</dbReference>
<organism evidence="3 4">
    <name type="scientific">Mycobacterium senriense</name>
    <dbReference type="NCBI Taxonomy" id="2775496"/>
    <lineage>
        <taxon>Bacteria</taxon>
        <taxon>Bacillati</taxon>
        <taxon>Actinomycetota</taxon>
        <taxon>Actinomycetes</taxon>
        <taxon>Mycobacteriales</taxon>
        <taxon>Mycobacteriaceae</taxon>
        <taxon>Mycobacterium</taxon>
        <taxon>Mycobacterium avium complex (MAC)</taxon>
    </lineage>
</organism>
<keyword evidence="1" id="KW-0732">Signal</keyword>
<dbReference type="InterPro" id="IPR039564">
    <property type="entry name" value="Peptidase_C39-like"/>
</dbReference>
<proteinExistence type="predicted"/>
<evidence type="ECO:0000256" key="1">
    <source>
        <dbReference type="SAM" id="SignalP"/>
    </source>
</evidence>
<protein>
    <recommendedName>
        <fullName evidence="2">Peptidase C39-like domain-containing protein</fullName>
    </recommendedName>
</protein>
<accession>A0ABN6IKX5</accession>
<evidence type="ECO:0000259" key="2">
    <source>
        <dbReference type="Pfam" id="PF13529"/>
    </source>
</evidence>
<dbReference type="Proteomes" id="UP000826012">
    <property type="component" value="Chromosome"/>
</dbReference>
<dbReference type="EMBL" id="AP024828">
    <property type="protein sequence ID" value="BCZ23901.1"/>
    <property type="molecule type" value="Genomic_DNA"/>
</dbReference>
<evidence type="ECO:0000313" key="4">
    <source>
        <dbReference type="Proteomes" id="UP000826012"/>
    </source>
</evidence>
<sequence>MTSTLRARVAATRTGGRVVLLCATAAASPVILAAGVHATPGDPFPDADHELGMSGDPVAAAPYWRQQQGSDCGEMAVADVVGQITGRQPTEQQMIALAENTPSATGHGPIWKPTSTTDIADLPILLWHYWIRADNIQTQTDALARKLAENHKVIAILNAETIWNRPGKRNTANHFVVVTGIDSKAGVVHLNDSGISTGRDEQVPVAVFEQAWAPNYNSAIVTK</sequence>
<reference evidence="3 4" key="2">
    <citation type="submission" date="2021-07" db="EMBL/GenBank/DDBJ databases">
        <authorList>
            <person name="Matsumoto Y."/>
            <person name="Motooka D."/>
            <person name="Nakamura S."/>
        </authorList>
    </citation>
    <scope>NUCLEOTIDE SEQUENCE [LARGE SCALE GENOMIC DNA]</scope>
    <source>
        <strain evidence="3 4">TY59</strain>
    </source>
</reference>
<gene>
    <name evidence="3" type="ORF">MTY59_37560</name>
</gene>
<keyword evidence="4" id="KW-1185">Reference proteome</keyword>